<accession>A0A430RIA9</accession>
<comment type="caution">
    <text evidence="1">The sequence shown here is derived from an EMBL/GenBank/DDBJ whole genome shotgun (WGS) entry which is preliminary data.</text>
</comment>
<feature type="non-terminal residue" evidence="1">
    <location>
        <position position="1"/>
    </location>
</feature>
<keyword evidence="1" id="KW-0687">Ribonucleoprotein</keyword>
<protein>
    <submittedName>
        <fullName evidence="1">30S ribosomal protein S6--L-glutamate ligase</fullName>
    </submittedName>
</protein>
<dbReference type="GO" id="GO:0005840">
    <property type="term" value="C:ribosome"/>
    <property type="evidence" value="ECO:0007669"/>
    <property type="project" value="UniProtKB-KW"/>
</dbReference>
<proteinExistence type="predicted"/>
<keyword evidence="1" id="KW-0689">Ribosomal protein</keyword>
<evidence type="ECO:0000313" key="1">
    <source>
        <dbReference type="EMBL" id="RTH13761.1"/>
    </source>
</evidence>
<dbReference type="AlphaFoldDB" id="A0A430RIA9"/>
<keyword evidence="1" id="KW-0436">Ligase</keyword>
<dbReference type="Proteomes" id="UP000287439">
    <property type="component" value="Unassembled WGS sequence"/>
</dbReference>
<name>A0A430RIA9_THESC</name>
<sequence>FESERGLLVNEVNHTMEFKNSVHTTGVDIPGEILRYTWEQGRTAS</sequence>
<reference evidence="1 2" key="1">
    <citation type="journal article" date="2019" name="Extremophiles">
        <title>Biogeography of thermophiles and predominance of Thermus scotoductus in domestic water heaters.</title>
        <authorList>
            <person name="Wilpiszeski R.L."/>
            <person name="Zhang Z."/>
            <person name="House C.H."/>
        </authorList>
    </citation>
    <scope>NUCLEOTIDE SEQUENCE [LARGE SCALE GENOMIC DNA]</scope>
    <source>
        <strain evidence="1 2">28_S28</strain>
    </source>
</reference>
<evidence type="ECO:0000313" key="2">
    <source>
        <dbReference type="Proteomes" id="UP000287439"/>
    </source>
</evidence>
<gene>
    <name evidence="1" type="ORF">CSW41_13395</name>
</gene>
<dbReference type="EMBL" id="PELV01000428">
    <property type="protein sequence ID" value="RTH13761.1"/>
    <property type="molecule type" value="Genomic_DNA"/>
</dbReference>
<dbReference type="GO" id="GO:0016874">
    <property type="term" value="F:ligase activity"/>
    <property type="evidence" value="ECO:0007669"/>
    <property type="project" value="UniProtKB-KW"/>
</dbReference>
<dbReference type="Gene3D" id="3.30.470.20">
    <property type="entry name" value="ATP-grasp fold, B domain"/>
    <property type="match status" value="1"/>
</dbReference>
<organism evidence="1 2">
    <name type="scientific">Thermus scotoductus</name>
    <dbReference type="NCBI Taxonomy" id="37636"/>
    <lineage>
        <taxon>Bacteria</taxon>
        <taxon>Thermotogati</taxon>
        <taxon>Deinococcota</taxon>
        <taxon>Deinococci</taxon>
        <taxon>Thermales</taxon>
        <taxon>Thermaceae</taxon>
        <taxon>Thermus</taxon>
    </lineage>
</organism>